<name>A0ABY7MWQ2_9BRAD</name>
<gene>
    <name evidence="1" type="ORF">I3J27_18435</name>
</gene>
<reference evidence="1" key="1">
    <citation type="submission" date="2021-12" db="EMBL/GenBank/DDBJ databases">
        <title>Bradyrhizobium xenonodulans sp. nov.</title>
        <authorList>
            <person name="Claassens R."/>
            <person name="Venter S.N."/>
            <person name="Beukes C.W."/>
            <person name="Stepkowski T."/>
            <person name="Steenkamp E.T."/>
        </authorList>
    </citation>
    <scope>NUCLEOTIDE SEQUENCE</scope>
    <source>
        <strain evidence="1">14AB</strain>
    </source>
</reference>
<dbReference type="EMBL" id="CP089391">
    <property type="protein sequence ID" value="WBL82619.1"/>
    <property type="molecule type" value="Genomic_DNA"/>
</dbReference>
<organism evidence="1 2">
    <name type="scientific">Bradyrhizobium xenonodulans</name>
    <dbReference type="NCBI Taxonomy" id="2736875"/>
    <lineage>
        <taxon>Bacteria</taxon>
        <taxon>Pseudomonadati</taxon>
        <taxon>Pseudomonadota</taxon>
        <taxon>Alphaproteobacteria</taxon>
        <taxon>Hyphomicrobiales</taxon>
        <taxon>Nitrobacteraceae</taxon>
        <taxon>Bradyrhizobium</taxon>
    </lineage>
</organism>
<protein>
    <recommendedName>
        <fullName evidence="3">Secreted protein</fullName>
    </recommendedName>
</protein>
<accession>A0ABY7MWQ2</accession>
<keyword evidence="2" id="KW-1185">Reference proteome</keyword>
<sequence>MPPMVVETSLTMVLAELPPPPEPELPPADCEDDVADVSDAESVDDVADVDDAAEDDVAAVDADVVTAALVDAIALIDMKTSP</sequence>
<dbReference type="RefSeq" id="WP_270172830.1">
    <property type="nucleotide sequence ID" value="NZ_CP089391.1"/>
</dbReference>
<evidence type="ECO:0000313" key="2">
    <source>
        <dbReference type="Proteomes" id="UP001179614"/>
    </source>
</evidence>
<proteinExistence type="predicted"/>
<dbReference type="Proteomes" id="UP001179614">
    <property type="component" value="Chromosome"/>
</dbReference>
<evidence type="ECO:0008006" key="3">
    <source>
        <dbReference type="Google" id="ProtNLM"/>
    </source>
</evidence>
<evidence type="ECO:0000313" key="1">
    <source>
        <dbReference type="EMBL" id="WBL82619.1"/>
    </source>
</evidence>